<accession>A0A1C6HFT1</accession>
<gene>
    <name evidence="1" type="ORF">SAMEA3545359_00825</name>
</gene>
<protein>
    <submittedName>
        <fullName evidence="1">Uncharacterized protein</fullName>
    </submittedName>
</protein>
<dbReference type="AlphaFoldDB" id="A0A1C6HFT1"/>
<name>A0A1C6HFT1_9FIRM</name>
<dbReference type="EMBL" id="FMHG01000001">
    <property type="protein sequence ID" value="SCJ56238.1"/>
    <property type="molecule type" value="Genomic_DNA"/>
</dbReference>
<evidence type="ECO:0000313" key="1">
    <source>
        <dbReference type="EMBL" id="SCJ56238.1"/>
    </source>
</evidence>
<reference evidence="1" key="1">
    <citation type="submission" date="2015-09" db="EMBL/GenBank/DDBJ databases">
        <authorList>
            <consortium name="Pathogen Informatics"/>
        </authorList>
    </citation>
    <scope>NUCLEOTIDE SEQUENCE</scope>
    <source>
        <strain evidence="1">2789STDY5834896</strain>
    </source>
</reference>
<organism evidence="1">
    <name type="scientific">uncultured Anaerotruncus sp</name>
    <dbReference type="NCBI Taxonomy" id="905011"/>
    <lineage>
        <taxon>Bacteria</taxon>
        <taxon>Bacillati</taxon>
        <taxon>Bacillota</taxon>
        <taxon>Clostridia</taxon>
        <taxon>Eubacteriales</taxon>
        <taxon>Oscillospiraceae</taxon>
        <taxon>Anaerotruncus</taxon>
        <taxon>environmental samples</taxon>
    </lineage>
</organism>
<sequence>MTYRIYYARRFFWLEQGIFIPCVNVSSSTLLTRGKTGNPVPKHFWAVLQTDPLKLAYTREEMQELAQQYALKALEEGTHYKSKNRPFEPDEFARWILAGTRSAYTVEQYVSFGNRPLLRDFAAGAPGEDTAVQTTAQLIEEMQRRSGHELLVGFKEDRANVPHKRYRTAN</sequence>
<proteinExistence type="predicted"/>